<organism evidence="3 4">
    <name type="scientific">Rhodocollybia butyracea</name>
    <dbReference type="NCBI Taxonomy" id="206335"/>
    <lineage>
        <taxon>Eukaryota</taxon>
        <taxon>Fungi</taxon>
        <taxon>Dikarya</taxon>
        <taxon>Basidiomycota</taxon>
        <taxon>Agaricomycotina</taxon>
        <taxon>Agaricomycetes</taxon>
        <taxon>Agaricomycetidae</taxon>
        <taxon>Agaricales</taxon>
        <taxon>Marasmiineae</taxon>
        <taxon>Omphalotaceae</taxon>
        <taxon>Rhodocollybia</taxon>
    </lineage>
</organism>
<gene>
    <name evidence="3" type="ORF">BDP27DRAFT_1419797</name>
</gene>
<name>A0A9P5PYM8_9AGAR</name>
<feature type="compositionally biased region" description="Polar residues" evidence="1">
    <location>
        <begin position="55"/>
        <end position="68"/>
    </location>
</feature>
<evidence type="ECO:0000259" key="2">
    <source>
        <dbReference type="Pfam" id="PF15249"/>
    </source>
</evidence>
<dbReference type="Proteomes" id="UP000772434">
    <property type="component" value="Unassembled WGS sequence"/>
</dbReference>
<reference evidence="3" key="1">
    <citation type="submission" date="2020-11" db="EMBL/GenBank/DDBJ databases">
        <authorList>
            <consortium name="DOE Joint Genome Institute"/>
            <person name="Ahrendt S."/>
            <person name="Riley R."/>
            <person name="Andreopoulos W."/>
            <person name="Labutti K."/>
            <person name="Pangilinan J."/>
            <person name="Ruiz-Duenas F.J."/>
            <person name="Barrasa J.M."/>
            <person name="Sanchez-Garcia M."/>
            <person name="Camarero S."/>
            <person name="Miyauchi S."/>
            <person name="Serrano A."/>
            <person name="Linde D."/>
            <person name="Babiker R."/>
            <person name="Drula E."/>
            <person name="Ayuso-Fernandez I."/>
            <person name="Pacheco R."/>
            <person name="Padilla G."/>
            <person name="Ferreira P."/>
            <person name="Barriuso J."/>
            <person name="Kellner H."/>
            <person name="Castanera R."/>
            <person name="Alfaro M."/>
            <person name="Ramirez L."/>
            <person name="Pisabarro A.G."/>
            <person name="Kuo A."/>
            <person name="Tritt A."/>
            <person name="Lipzen A."/>
            <person name="He G."/>
            <person name="Yan M."/>
            <person name="Ng V."/>
            <person name="Cullen D."/>
            <person name="Martin F."/>
            <person name="Rosso M.-N."/>
            <person name="Henrissat B."/>
            <person name="Hibbett D."/>
            <person name="Martinez A.T."/>
            <person name="Grigoriev I.V."/>
        </authorList>
    </citation>
    <scope>NUCLEOTIDE SEQUENCE</scope>
    <source>
        <strain evidence="3">AH 40177</strain>
    </source>
</reference>
<dbReference type="InterPro" id="IPR015671">
    <property type="entry name" value="GSCR1_dom"/>
</dbReference>
<feature type="domain" description="GLTSCR protein conserved" evidence="2">
    <location>
        <begin position="97"/>
        <end position="208"/>
    </location>
</feature>
<accession>A0A9P5PYM8</accession>
<feature type="region of interest" description="Disordered" evidence="1">
    <location>
        <begin position="223"/>
        <end position="251"/>
    </location>
</feature>
<feature type="compositionally biased region" description="Low complexity" evidence="1">
    <location>
        <begin position="227"/>
        <end position="243"/>
    </location>
</feature>
<feature type="region of interest" description="Disordered" evidence="1">
    <location>
        <begin position="16"/>
        <end position="73"/>
    </location>
</feature>
<comment type="caution">
    <text evidence="3">The sequence shown here is derived from an EMBL/GenBank/DDBJ whole genome shotgun (WGS) entry which is preliminary data.</text>
</comment>
<feature type="compositionally biased region" description="Low complexity" evidence="1">
    <location>
        <begin position="16"/>
        <end position="32"/>
    </location>
</feature>
<keyword evidence="4" id="KW-1185">Reference proteome</keyword>
<dbReference type="OrthoDB" id="2556847at2759"/>
<dbReference type="Pfam" id="PF15249">
    <property type="entry name" value="GLTSCR1"/>
    <property type="match status" value="1"/>
</dbReference>
<dbReference type="EMBL" id="JADNRY010000039">
    <property type="protein sequence ID" value="KAF9070550.1"/>
    <property type="molecule type" value="Genomic_DNA"/>
</dbReference>
<evidence type="ECO:0000313" key="3">
    <source>
        <dbReference type="EMBL" id="KAF9070550.1"/>
    </source>
</evidence>
<evidence type="ECO:0000313" key="4">
    <source>
        <dbReference type="Proteomes" id="UP000772434"/>
    </source>
</evidence>
<dbReference type="AlphaFoldDB" id="A0A9P5PYM8"/>
<sequence>MSTNSFFSLSSSSVSAQNSLNQNNSSSFTFSAPPHIPASSSGAGPSTWRPPSHWNVDTNANPAASTTKPLRKKNKTLEENAVIEEISARVTSRIAADHAAVLNPDLETPFVDVIDAVNRLLPYHVFLQPKEDLKPLLADRKGKTKAVDPQEIKETKFALECHRRRKKLQERFRKARVKPGEGSEFNPQLVILTQSELETERAEIAALNAELRVVRSEYDRLERQKRASSNLAPPALATPARPSYYAPPQSANGQSTYYRPFPYPYATSYGVPTTPVQTALPTSTPQNANPASIAPNPVPATPISYQAGSAIPVQLPITSMPTLTQLGIVPVPAAALPPGQPPPPAVLRGSTSNGNVLNLEINVSLLQPSK</sequence>
<protein>
    <recommendedName>
        <fullName evidence="2">GLTSCR protein conserved domain-containing protein</fullName>
    </recommendedName>
</protein>
<proteinExistence type="predicted"/>
<evidence type="ECO:0000256" key="1">
    <source>
        <dbReference type="SAM" id="MobiDB-lite"/>
    </source>
</evidence>